<gene>
    <name evidence="1" type="ORF">TNCT_649691</name>
</gene>
<name>A0A8X6FU33_TRICU</name>
<evidence type="ECO:0000313" key="2">
    <source>
        <dbReference type="Proteomes" id="UP000887116"/>
    </source>
</evidence>
<sequence length="92" mass="10299">MVCGTTGSPTSDCIVKRVFVESTSTCRTIFQSFRLVVCIWVPFHISTTSNVFCQHTPNERIDEHLGALSSLFFQPLSSSLTVWNDFSHVELA</sequence>
<keyword evidence="2" id="KW-1185">Reference proteome</keyword>
<organism evidence="1 2">
    <name type="scientific">Trichonephila clavata</name>
    <name type="common">Joro spider</name>
    <name type="synonym">Nephila clavata</name>
    <dbReference type="NCBI Taxonomy" id="2740835"/>
    <lineage>
        <taxon>Eukaryota</taxon>
        <taxon>Metazoa</taxon>
        <taxon>Ecdysozoa</taxon>
        <taxon>Arthropoda</taxon>
        <taxon>Chelicerata</taxon>
        <taxon>Arachnida</taxon>
        <taxon>Araneae</taxon>
        <taxon>Araneomorphae</taxon>
        <taxon>Entelegynae</taxon>
        <taxon>Araneoidea</taxon>
        <taxon>Nephilidae</taxon>
        <taxon>Trichonephila</taxon>
    </lineage>
</organism>
<reference evidence="1" key="1">
    <citation type="submission" date="2020-07" db="EMBL/GenBank/DDBJ databases">
        <title>Multicomponent nature underlies the extraordinary mechanical properties of spider dragline silk.</title>
        <authorList>
            <person name="Kono N."/>
            <person name="Nakamura H."/>
            <person name="Mori M."/>
            <person name="Yoshida Y."/>
            <person name="Ohtoshi R."/>
            <person name="Malay A.D."/>
            <person name="Moran D.A.P."/>
            <person name="Tomita M."/>
            <person name="Numata K."/>
            <person name="Arakawa K."/>
        </authorList>
    </citation>
    <scope>NUCLEOTIDE SEQUENCE</scope>
</reference>
<protein>
    <submittedName>
        <fullName evidence="1">Uncharacterized protein</fullName>
    </submittedName>
</protein>
<dbReference type="Proteomes" id="UP000887116">
    <property type="component" value="Unassembled WGS sequence"/>
</dbReference>
<proteinExistence type="predicted"/>
<comment type="caution">
    <text evidence="1">The sequence shown here is derived from an EMBL/GenBank/DDBJ whole genome shotgun (WGS) entry which is preliminary data.</text>
</comment>
<dbReference type="EMBL" id="BMAO01013402">
    <property type="protein sequence ID" value="GFQ88643.1"/>
    <property type="molecule type" value="Genomic_DNA"/>
</dbReference>
<evidence type="ECO:0000313" key="1">
    <source>
        <dbReference type="EMBL" id="GFQ88643.1"/>
    </source>
</evidence>
<dbReference type="AlphaFoldDB" id="A0A8X6FU33"/>
<accession>A0A8X6FU33</accession>